<feature type="compositionally biased region" description="Basic and acidic residues" evidence="8">
    <location>
        <begin position="495"/>
        <end position="510"/>
    </location>
</feature>
<evidence type="ECO:0000256" key="6">
    <source>
        <dbReference type="ARBA" id="ARBA00023242"/>
    </source>
</evidence>
<feature type="compositionally biased region" description="Basic and acidic residues" evidence="8">
    <location>
        <begin position="545"/>
        <end position="556"/>
    </location>
</feature>
<feature type="region of interest" description="Disordered" evidence="8">
    <location>
        <begin position="1"/>
        <end position="29"/>
    </location>
</feature>
<dbReference type="CDD" id="cd20404">
    <property type="entry name" value="Tudor_Agenet_AtEML-like"/>
    <property type="match status" value="1"/>
</dbReference>
<feature type="region of interest" description="Disordered" evidence="8">
    <location>
        <begin position="277"/>
        <end position="637"/>
    </location>
</feature>
<dbReference type="GO" id="GO:0005634">
    <property type="term" value="C:nucleus"/>
    <property type="evidence" value="ECO:0007669"/>
    <property type="project" value="UniProtKB-SubCell"/>
</dbReference>
<dbReference type="PANTHER" id="PTHR12663:SF3">
    <property type="entry name" value="SISTER CHROMATID COHESION PROTEIN PDS5 HOMOLOG C"/>
    <property type="match status" value="1"/>
</dbReference>
<dbReference type="STRING" id="3827.A0A1S3E9C5"/>
<feature type="compositionally biased region" description="Basic and acidic residues" evidence="8">
    <location>
        <begin position="337"/>
        <end position="349"/>
    </location>
</feature>
<reference evidence="9" key="1">
    <citation type="journal article" date="2013" name="Nat. Biotechnol.">
        <title>Draft genome sequence of chickpea (Cicer arietinum) provides a resource for trait improvement.</title>
        <authorList>
            <person name="Varshney R.K."/>
            <person name="Song C."/>
            <person name="Saxena R.K."/>
            <person name="Azam S."/>
            <person name="Yu S."/>
            <person name="Sharpe A.G."/>
            <person name="Cannon S."/>
            <person name="Baek J."/>
            <person name="Rosen B.D."/>
            <person name="Tar'an B."/>
            <person name="Millan T."/>
            <person name="Zhang X."/>
            <person name="Ramsay L.D."/>
            <person name="Iwata A."/>
            <person name="Wang Y."/>
            <person name="Nelson W."/>
            <person name="Farmer A.D."/>
            <person name="Gaur P.M."/>
            <person name="Soderlund C."/>
            <person name="Penmetsa R.V."/>
            <person name="Xu C."/>
            <person name="Bharti A.K."/>
            <person name="He W."/>
            <person name="Winter P."/>
            <person name="Zhao S."/>
            <person name="Hane J.K."/>
            <person name="Carrasquilla-Garcia N."/>
            <person name="Condie J.A."/>
            <person name="Upadhyaya H.D."/>
            <person name="Luo M.C."/>
            <person name="Thudi M."/>
            <person name="Gowda C.L."/>
            <person name="Singh N.P."/>
            <person name="Lichtenzveig J."/>
            <person name="Gali K.K."/>
            <person name="Rubio J."/>
            <person name="Nadarajan N."/>
            <person name="Dolezel J."/>
            <person name="Bansal K.C."/>
            <person name="Xu X."/>
            <person name="Edwards D."/>
            <person name="Zhang G."/>
            <person name="Kahl G."/>
            <person name="Gil J."/>
            <person name="Singh K.B."/>
            <person name="Datta S.K."/>
            <person name="Jackson S.A."/>
            <person name="Wang J."/>
            <person name="Cook D.R."/>
        </authorList>
    </citation>
    <scope>NUCLEOTIDE SEQUENCE [LARGE SCALE GENOMIC DNA]</scope>
    <source>
        <strain evidence="9">cv. CDC Frontier</strain>
    </source>
</reference>
<dbReference type="SUPFAM" id="SSF48371">
    <property type="entry name" value="ARM repeat"/>
    <property type="match status" value="1"/>
</dbReference>
<dbReference type="Pfam" id="PF20168">
    <property type="entry name" value="PDS5"/>
    <property type="match status" value="1"/>
</dbReference>
<keyword evidence="6" id="KW-0539">Nucleus</keyword>
<accession>A0A1S3E9C5</accession>
<dbReference type="eggNOG" id="KOG1525">
    <property type="taxonomic scope" value="Eukaryota"/>
</dbReference>
<dbReference type="GeneID" id="101504179"/>
<feature type="compositionally biased region" description="Polar residues" evidence="8">
    <location>
        <begin position="889"/>
        <end position="899"/>
    </location>
</feature>
<gene>
    <name evidence="10" type="primary">LOC101504179</name>
</gene>
<dbReference type="PaxDb" id="3827-XP_004501787.1"/>
<dbReference type="GO" id="GO:0035825">
    <property type="term" value="P:homologous recombination"/>
    <property type="evidence" value="ECO:0007669"/>
    <property type="project" value="UniProtKB-ARBA"/>
</dbReference>
<feature type="compositionally biased region" description="Polar residues" evidence="8">
    <location>
        <begin position="780"/>
        <end position="799"/>
    </location>
</feature>
<evidence type="ECO:0000256" key="2">
    <source>
        <dbReference type="ARBA" id="ARBA00022618"/>
    </source>
</evidence>
<dbReference type="GO" id="GO:0007064">
    <property type="term" value="P:mitotic sister chromatid cohesion"/>
    <property type="evidence" value="ECO:0007669"/>
    <property type="project" value="InterPro"/>
</dbReference>
<reference evidence="10" key="2">
    <citation type="submission" date="2025-08" db="UniProtKB">
        <authorList>
            <consortium name="RefSeq"/>
        </authorList>
    </citation>
    <scope>IDENTIFICATION</scope>
    <source>
        <tissue evidence="10">Etiolated seedlings</tissue>
    </source>
</reference>
<protein>
    <submittedName>
        <fullName evidence="10">Muscle M-line assembly protein unc-89</fullName>
    </submittedName>
</protein>
<dbReference type="GO" id="GO:0006281">
    <property type="term" value="P:DNA repair"/>
    <property type="evidence" value="ECO:0007669"/>
    <property type="project" value="UniProtKB-KW"/>
</dbReference>
<keyword evidence="2" id="KW-0132">Cell division</keyword>
<feature type="compositionally biased region" description="Basic and acidic residues" evidence="8">
    <location>
        <begin position="293"/>
        <end position="314"/>
    </location>
</feature>
<evidence type="ECO:0000256" key="8">
    <source>
        <dbReference type="SAM" id="MobiDB-lite"/>
    </source>
</evidence>
<feature type="compositionally biased region" description="Basic and acidic residues" evidence="8">
    <location>
        <begin position="405"/>
        <end position="438"/>
    </location>
</feature>
<dbReference type="Gene3D" id="2.30.30.140">
    <property type="match status" value="1"/>
</dbReference>
<evidence type="ECO:0000313" key="9">
    <source>
        <dbReference type="Proteomes" id="UP000087171"/>
    </source>
</evidence>
<dbReference type="GO" id="GO:0000785">
    <property type="term" value="C:chromatin"/>
    <property type="evidence" value="ECO:0007669"/>
    <property type="project" value="TreeGrafter"/>
</dbReference>
<dbReference type="InterPro" id="IPR016024">
    <property type="entry name" value="ARM-type_fold"/>
</dbReference>
<comment type="subcellular location">
    <subcellularLocation>
        <location evidence="1">Nucleus</location>
    </subcellularLocation>
</comment>
<evidence type="ECO:0000256" key="3">
    <source>
        <dbReference type="ARBA" id="ARBA00022763"/>
    </source>
</evidence>
<feature type="compositionally biased region" description="Basic and acidic residues" evidence="8">
    <location>
        <begin position="470"/>
        <end position="484"/>
    </location>
</feature>
<keyword evidence="3" id="KW-0227">DNA damage</keyword>
<name>A0A1S3E9C5_CICAR</name>
<keyword evidence="7" id="KW-0131">Cell cycle</keyword>
<dbReference type="KEGG" id="cam:101504179"/>
<evidence type="ECO:0000256" key="5">
    <source>
        <dbReference type="ARBA" id="ARBA00023204"/>
    </source>
</evidence>
<feature type="compositionally biased region" description="Low complexity" evidence="8">
    <location>
        <begin position="840"/>
        <end position="849"/>
    </location>
</feature>
<dbReference type="SUPFAM" id="SSF63748">
    <property type="entry name" value="Tudor/PWWP/MBT"/>
    <property type="match status" value="1"/>
</dbReference>
<keyword evidence="9" id="KW-1185">Reference proteome</keyword>
<keyword evidence="5" id="KW-0234">DNA repair</keyword>
<evidence type="ECO:0000256" key="1">
    <source>
        <dbReference type="ARBA" id="ARBA00004123"/>
    </source>
</evidence>
<dbReference type="RefSeq" id="XP_012571596.1">
    <property type="nucleotide sequence ID" value="XM_012716142.2"/>
</dbReference>
<feature type="compositionally biased region" description="Low complexity" evidence="8">
    <location>
        <begin position="731"/>
        <end position="752"/>
    </location>
</feature>
<evidence type="ECO:0000256" key="7">
    <source>
        <dbReference type="ARBA" id="ARBA00023306"/>
    </source>
</evidence>
<keyword evidence="4" id="KW-0498">Mitosis</keyword>
<feature type="compositionally biased region" description="Basic and acidic residues" evidence="8">
    <location>
        <begin position="366"/>
        <end position="381"/>
    </location>
</feature>
<dbReference type="PANTHER" id="PTHR12663">
    <property type="entry name" value="ANDROGEN INDUCED INHIBITOR OF PROLIFERATION AS3 / PDS5-RELATED"/>
    <property type="match status" value="1"/>
</dbReference>
<feature type="compositionally biased region" description="Basic and acidic residues" evidence="8">
    <location>
        <begin position="523"/>
        <end position="535"/>
    </location>
</feature>
<proteinExistence type="predicted"/>
<dbReference type="OrthoDB" id="200660at2759"/>
<organism evidence="9 10">
    <name type="scientific">Cicer arietinum</name>
    <name type="common">Chickpea</name>
    <name type="synonym">Garbanzo</name>
    <dbReference type="NCBI Taxonomy" id="3827"/>
    <lineage>
        <taxon>Eukaryota</taxon>
        <taxon>Viridiplantae</taxon>
        <taxon>Streptophyta</taxon>
        <taxon>Embryophyta</taxon>
        <taxon>Tracheophyta</taxon>
        <taxon>Spermatophyta</taxon>
        <taxon>Magnoliopsida</taxon>
        <taxon>eudicotyledons</taxon>
        <taxon>Gunneridae</taxon>
        <taxon>Pentapetalae</taxon>
        <taxon>rosids</taxon>
        <taxon>fabids</taxon>
        <taxon>Fabales</taxon>
        <taxon>Fabaceae</taxon>
        <taxon>Papilionoideae</taxon>
        <taxon>50 kb inversion clade</taxon>
        <taxon>NPAAA clade</taxon>
        <taxon>Hologalegina</taxon>
        <taxon>IRL clade</taxon>
        <taxon>Cicereae</taxon>
        <taxon>Cicer</taxon>
    </lineage>
</organism>
<evidence type="ECO:0000313" key="10">
    <source>
        <dbReference type="RefSeq" id="XP_012571596.1"/>
    </source>
</evidence>
<feature type="compositionally biased region" description="Basic and acidic residues" evidence="8">
    <location>
        <begin position="754"/>
        <end position="778"/>
    </location>
</feature>
<dbReference type="AlphaFoldDB" id="A0A1S3E9C5"/>
<feature type="compositionally biased region" description="Basic and acidic residues" evidence="8">
    <location>
        <begin position="628"/>
        <end position="637"/>
    </location>
</feature>
<feature type="compositionally biased region" description="Basic and acidic residues" evidence="8">
    <location>
        <begin position="878"/>
        <end position="888"/>
    </location>
</feature>
<feature type="region of interest" description="Disordered" evidence="8">
    <location>
        <begin position="696"/>
        <end position="910"/>
    </location>
</feature>
<feature type="compositionally biased region" description="Basic and acidic residues" evidence="8">
    <location>
        <begin position="606"/>
        <end position="616"/>
    </location>
</feature>
<dbReference type="InterPro" id="IPR039776">
    <property type="entry name" value="Pds5"/>
</dbReference>
<dbReference type="GO" id="GO:0051301">
    <property type="term" value="P:cell division"/>
    <property type="evidence" value="ECO:0007669"/>
    <property type="project" value="UniProtKB-KW"/>
</dbReference>
<evidence type="ECO:0000256" key="4">
    <source>
        <dbReference type="ARBA" id="ARBA00022776"/>
    </source>
</evidence>
<sequence length="910" mass="98716">MAPKLTSMAPDDKELEDQLLEAGNELADPPSSVEELLSLLDRVESCLSRVEQSPTSSMQIALSPSLKALIGAKLLRHADPDVKVALASCISEITRITAPEAPYDDNQMKEIFQLVVSSFENLHDESSRSYGKRTSILETVAKVRSCVVMLDLECDVLILEMFQHFLKAIREFHPRDVFSSMETIMTLVLEESEDISFDLLSPLLDSIKNGNEEVFPIGRKLGERVLENCATKLKPYLVQVVRTLGISVDDYSKVLASICQDTSDGLEKQDVCVGEHVEEKGTSAKPLLEESTEVVKEESREAAHSPQDNHDGNRSSKSVTSNGVACVREDDALADSKSIKKKEEADCSGHSKGLHVSGNEEVADLDDGKVDKNEQKREQATKKNRRKLSSSTKSAKLPECQVVANEKEADKMDSENHSKEVVSSPHKDHFVERARPSENDEEIQAKISLPKACNDESEAVASPSPSDSLPETHSEKHGKAKTEDSPANVEVAEVVSKKVSEGASHSEAKPVKRLVKKALGRNSDVRKTAGADSGKKRSGAASGADSKKHSAKKLDENEGGGSSSRQLVDKKKLGREEANSEKGAAKSSTLDADKEIDSSPRSGTKSTEDEKLEETPKTNAKRKHTSGRKKESEIRKYDEKLVGSRVEVWWPKDRQFYKGVIESFDSAKKKHKVVYDDGEIEILNLLREKWKVVEADSAADEEEGSDRSSHDASAEIPPRKKGKTSAAGKLGVSSSGGATGSSKSKGVSMKSGQKSKDDNKSKESKTVSKSEDEVKDNTPKIGSSKSAAQKMTSKAKNIGSSKTSKPKDDSTITPKPSAKSKEENPKSGKSKQKTPKTAASEGKPPKSGGKSTGDGSGKVKSGLLKRKNLGSDNSDSDVSEREVEDTKGKTSSSSKAQVSETKKAKKRQRS</sequence>
<dbReference type="Proteomes" id="UP000087171">
    <property type="component" value="Chromosome Ca5"/>
</dbReference>
<feature type="compositionally biased region" description="Basic and acidic residues" evidence="8">
    <location>
        <begin position="567"/>
        <end position="584"/>
    </location>
</feature>